<protein>
    <submittedName>
        <fullName evidence="1">Type I-C CRISPR-associated protein Cas8c/Csd1</fullName>
    </submittedName>
</protein>
<gene>
    <name evidence="1" type="primary">cas8c</name>
    <name evidence="1" type="ORF">H9962_08220</name>
</gene>
<proteinExistence type="predicted"/>
<dbReference type="InterPro" id="IPR010144">
    <property type="entry name" value="CRISPR-assoc_prot_Csd1-typ"/>
</dbReference>
<accession>A0A9D2HFC8</accession>
<dbReference type="CDD" id="cd09757">
    <property type="entry name" value="Cas8c_I-C"/>
    <property type="match status" value="1"/>
</dbReference>
<sequence length="583" mass="64913">MSSYLSELCRFYDRLSADPESGMPPEGMSAEQISFALVISEDGKLVSVQDLRDGKGRAARFFVPATVKRVSNVASNFLWDNTGYALGVDGKGKPKRTLQTAESFKMLHRKLLASCDDVHAKALLAFLEVWRPEMFEDLDEKEALLDNNVIFKLRGHEKWLHEAEALQKIWHSSLKPEREGTDTSVCLITGERGLVAPTHPSIKGVPGALSSGAALISFNCPAFTSYGKEQNANAPVTENAARAYTSALNYLLRREHRQTVRIGDTSIVYWTDKADPAETMLASLFDLAPASAPPQDQAQLDRLKGILKNLRKGCPLNEADKELNSGARFFILGLAPNAARLSVRFWLTDTLEALLKHLSRWYEDLSIERQYPGSEPEFPPLWLLLLRTVAAQEKSENIPPALGGQMARAVFSGSNLPENAYAAALQRIHADKMVNYFRASFIKAYLCRNKHEEKDMTTLNRDEDNIGYRLGRLFALLEKAQKDALGTVNAPLRERYIGAASATPRLVFPMLLRLNQHHITKAKKGGSEGYEIWFHKIIGEIVGSISAFPAVLSLEDQGRFMLGYYHQVTALYAKKTDTAQPGE</sequence>
<dbReference type="Proteomes" id="UP000824225">
    <property type="component" value="Unassembled WGS sequence"/>
</dbReference>
<dbReference type="Pfam" id="PF09709">
    <property type="entry name" value="Cas_Csd1"/>
    <property type="match status" value="1"/>
</dbReference>
<name>A0A9D2HFC8_9BACT</name>
<organism evidence="1 2">
    <name type="scientific">Candidatus Mailhella merdigallinarum</name>
    <dbReference type="NCBI Taxonomy" id="2838658"/>
    <lineage>
        <taxon>Bacteria</taxon>
        <taxon>Pseudomonadati</taxon>
        <taxon>Thermodesulfobacteriota</taxon>
        <taxon>Desulfovibrionia</taxon>
        <taxon>Desulfovibrionales</taxon>
        <taxon>Desulfovibrionaceae</taxon>
        <taxon>Mailhella</taxon>
    </lineage>
</organism>
<reference evidence="1" key="2">
    <citation type="submission" date="2021-04" db="EMBL/GenBank/DDBJ databases">
        <authorList>
            <person name="Gilroy R."/>
        </authorList>
    </citation>
    <scope>NUCLEOTIDE SEQUENCE</scope>
    <source>
        <strain evidence="1">CHK186-16707</strain>
    </source>
</reference>
<dbReference type="NCBIfam" id="TIGR01863">
    <property type="entry name" value="cas_Csd1"/>
    <property type="match status" value="1"/>
</dbReference>
<dbReference type="AlphaFoldDB" id="A0A9D2HFC8"/>
<evidence type="ECO:0000313" key="1">
    <source>
        <dbReference type="EMBL" id="HJA09156.1"/>
    </source>
</evidence>
<comment type="caution">
    <text evidence="1">The sequence shown here is derived from an EMBL/GenBank/DDBJ whole genome shotgun (WGS) entry which is preliminary data.</text>
</comment>
<evidence type="ECO:0000313" key="2">
    <source>
        <dbReference type="Proteomes" id="UP000824225"/>
    </source>
</evidence>
<dbReference type="EMBL" id="DXAN01000026">
    <property type="protein sequence ID" value="HJA09156.1"/>
    <property type="molecule type" value="Genomic_DNA"/>
</dbReference>
<reference evidence="1" key="1">
    <citation type="journal article" date="2021" name="PeerJ">
        <title>Extensive microbial diversity within the chicken gut microbiome revealed by metagenomics and culture.</title>
        <authorList>
            <person name="Gilroy R."/>
            <person name="Ravi A."/>
            <person name="Getino M."/>
            <person name="Pursley I."/>
            <person name="Horton D.L."/>
            <person name="Alikhan N.F."/>
            <person name="Baker D."/>
            <person name="Gharbi K."/>
            <person name="Hall N."/>
            <person name="Watson M."/>
            <person name="Adriaenssens E.M."/>
            <person name="Foster-Nyarko E."/>
            <person name="Jarju S."/>
            <person name="Secka A."/>
            <person name="Antonio M."/>
            <person name="Oren A."/>
            <person name="Chaudhuri R.R."/>
            <person name="La Ragione R."/>
            <person name="Hildebrand F."/>
            <person name="Pallen M.J."/>
        </authorList>
    </citation>
    <scope>NUCLEOTIDE SEQUENCE</scope>
    <source>
        <strain evidence="1">CHK186-16707</strain>
    </source>
</reference>